<accession>A0A315ZNW7</accession>
<evidence type="ECO:0000313" key="4">
    <source>
        <dbReference type="EMBL" id="PWJ46969.1"/>
    </source>
</evidence>
<dbReference type="GO" id="GO:0016052">
    <property type="term" value="P:carbohydrate catabolic process"/>
    <property type="evidence" value="ECO:0007669"/>
    <property type="project" value="TreeGrafter"/>
</dbReference>
<dbReference type="SUPFAM" id="SSF51445">
    <property type="entry name" value="(Trans)glycosidases"/>
    <property type="match status" value="1"/>
</dbReference>
<dbReference type="Gene3D" id="3.20.20.80">
    <property type="entry name" value="Glycosidases"/>
    <property type="match status" value="1"/>
</dbReference>
<evidence type="ECO:0000256" key="1">
    <source>
        <dbReference type="ARBA" id="ARBA00010646"/>
    </source>
</evidence>
<reference evidence="4 5" key="1">
    <citation type="submission" date="2018-03" db="EMBL/GenBank/DDBJ databases">
        <title>Genomic Encyclopedia of Archaeal and Bacterial Type Strains, Phase II (KMG-II): from individual species to whole genera.</title>
        <authorList>
            <person name="Goeker M."/>
        </authorList>
    </citation>
    <scope>NUCLEOTIDE SEQUENCE [LARGE SCALE GENOMIC DNA]</scope>
    <source>
        <strain evidence="4 5">DSM 44889</strain>
    </source>
</reference>
<dbReference type="PANTHER" id="PTHR34135">
    <property type="entry name" value="LYSOZYME"/>
    <property type="match status" value="1"/>
</dbReference>
<keyword evidence="2" id="KW-0378">Hydrolase</keyword>
<dbReference type="AlphaFoldDB" id="A0A315ZNW7"/>
<dbReference type="EMBL" id="QGDQ01000043">
    <property type="protein sequence ID" value="PWJ46969.1"/>
    <property type="molecule type" value="Genomic_DNA"/>
</dbReference>
<name>A0A315ZNW7_9ACTN</name>
<dbReference type="InterPro" id="IPR018077">
    <property type="entry name" value="Glyco_hydro_fam25_subgr"/>
</dbReference>
<evidence type="ECO:0000256" key="3">
    <source>
        <dbReference type="ARBA" id="ARBA00023295"/>
    </source>
</evidence>
<evidence type="ECO:0000256" key="2">
    <source>
        <dbReference type="ARBA" id="ARBA00022801"/>
    </source>
</evidence>
<proteinExistence type="inferred from homology"/>
<dbReference type="PANTHER" id="PTHR34135:SF2">
    <property type="entry name" value="LYSOZYME"/>
    <property type="match status" value="1"/>
</dbReference>
<dbReference type="Proteomes" id="UP000245469">
    <property type="component" value="Unassembled WGS sequence"/>
</dbReference>
<keyword evidence="3" id="KW-0326">Glycosidase</keyword>
<comment type="similarity">
    <text evidence="1">Belongs to the glycosyl hydrolase 25 family.</text>
</comment>
<gene>
    <name evidence="4" type="ORF">BXY45_1436</name>
</gene>
<dbReference type="PROSITE" id="PS51904">
    <property type="entry name" value="GLYCOSYL_HYDROL_F25_2"/>
    <property type="match status" value="1"/>
</dbReference>
<comment type="caution">
    <text evidence="4">The sequence shown here is derived from an EMBL/GenBank/DDBJ whole genome shotgun (WGS) entry which is preliminary data.</text>
</comment>
<evidence type="ECO:0000313" key="5">
    <source>
        <dbReference type="Proteomes" id="UP000245469"/>
    </source>
</evidence>
<protein>
    <submittedName>
        <fullName evidence="4">Lysozyme</fullName>
    </submittedName>
</protein>
<dbReference type="GO" id="GO:0016998">
    <property type="term" value="P:cell wall macromolecule catabolic process"/>
    <property type="evidence" value="ECO:0007669"/>
    <property type="project" value="InterPro"/>
</dbReference>
<dbReference type="InterPro" id="IPR002053">
    <property type="entry name" value="Glyco_hydro_25"/>
</dbReference>
<dbReference type="GO" id="GO:0003796">
    <property type="term" value="F:lysozyme activity"/>
    <property type="evidence" value="ECO:0007669"/>
    <property type="project" value="InterPro"/>
</dbReference>
<keyword evidence="5" id="KW-1185">Reference proteome</keyword>
<dbReference type="Pfam" id="PF01183">
    <property type="entry name" value="Glyco_hydro_25"/>
    <property type="match status" value="1"/>
</dbReference>
<sequence length="238" mass="26365">MITRARRRRWWTAVTAVVVALVALGTAAALWVPHHRPALRAGEAYGIDVSNHQGTIDWAAVASDDVAFAYIKSSEGGDFTDDRFTENWAAAERVGVQRGAYHFFTLCRPGAEQAAHFLRTVPPEASALPPAVDLELAGNCAARPTREAVDAELDTFLTAVEAAWGRRVVPYVGEDWEGAYPVVDRRDLPERPQWLVSFVGRPNQRWTVWQYAWWGAVDGVEGRVDLDVARLGELTPSR</sequence>
<dbReference type="SMART" id="SM00641">
    <property type="entry name" value="Glyco_25"/>
    <property type="match status" value="1"/>
</dbReference>
<dbReference type="RefSeq" id="WP_211319823.1">
    <property type="nucleotide sequence ID" value="NZ_QGDQ01000043.1"/>
</dbReference>
<dbReference type="InterPro" id="IPR017853">
    <property type="entry name" value="GH"/>
</dbReference>
<dbReference type="GO" id="GO:0009253">
    <property type="term" value="P:peptidoglycan catabolic process"/>
    <property type="evidence" value="ECO:0007669"/>
    <property type="project" value="InterPro"/>
</dbReference>
<organism evidence="4 5">
    <name type="scientific">Quadrisphaera granulorum</name>
    <dbReference type="NCBI Taxonomy" id="317664"/>
    <lineage>
        <taxon>Bacteria</taxon>
        <taxon>Bacillati</taxon>
        <taxon>Actinomycetota</taxon>
        <taxon>Actinomycetes</taxon>
        <taxon>Kineosporiales</taxon>
        <taxon>Kineosporiaceae</taxon>
        <taxon>Quadrisphaera</taxon>
    </lineage>
</organism>